<dbReference type="InterPro" id="IPR055065">
    <property type="entry name" value="OB_MCM10"/>
</dbReference>
<dbReference type="Pfam" id="PF22379">
    <property type="entry name" value="OB_MCM10"/>
    <property type="match status" value="1"/>
</dbReference>
<feature type="compositionally biased region" description="Acidic residues" evidence="12">
    <location>
        <begin position="30"/>
        <end position="52"/>
    </location>
</feature>
<dbReference type="InterPro" id="IPR040184">
    <property type="entry name" value="Mcm10"/>
</dbReference>
<dbReference type="InParanoid" id="H2ZWM4"/>
<dbReference type="GO" id="GO:0006270">
    <property type="term" value="P:DNA replication initiation"/>
    <property type="evidence" value="ECO:0007669"/>
    <property type="project" value="InterPro"/>
</dbReference>
<dbReference type="EMBL" id="AFYH01252165">
    <property type="status" value="NOT_ANNOTATED_CDS"/>
    <property type="molecule type" value="Genomic_DNA"/>
</dbReference>
<dbReference type="Proteomes" id="UP000008672">
    <property type="component" value="Unassembled WGS sequence"/>
</dbReference>
<evidence type="ECO:0000256" key="3">
    <source>
        <dbReference type="ARBA" id="ARBA00017770"/>
    </source>
</evidence>
<keyword evidence="8" id="KW-0862">Zinc</keyword>
<dbReference type="GO" id="GO:0006974">
    <property type="term" value="P:DNA damage response"/>
    <property type="evidence" value="ECO:0007669"/>
    <property type="project" value="UniProtKB-KW"/>
</dbReference>
<evidence type="ECO:0000256" key="5">
    <source>
        <dbReference type="ARBA" id="ARBA00022723"/>
    </source>
</evidence>
<keyword evidence="7" id="KW-0863">Zinc-finger</keyword>
<dbReference type="InterPro" id="IPR056791">
    <property type="entry name" value="Znf_Mcm10_C"/>
</dbReference>
<dbReference type="FunCoup" id="H2ZWM4">
    <property type="interactions" value="2447"/>
</dbReference>
<feature type="compositionally biased region" description="Basic and acidic residues" evidence="12">
    <location>
        <begin position="103"/>
        <end position="122"/>
    </location>
</feature>
<feature type="region of interest" description="Disordered" evidence="12">
    <location>
        <begin position="84"/>
        <end position="255"/>
    </location>
</feature>
<comment type="subcellular location">
    <subcellularLocation>
        <location evidence="1">Nucleus</location>
    </subcellularLocation>
</comment>
<feature type="compositionally biased region" description="Acidic residues" evidence="12">
    <location>
        <begin position="59"/>
        <end position="69"/>
    </location>
</feature>
<evidence type="ECO:0000256" key="12">
    <source>
        <dbReference type="SAM" id="MobiDB-lite"/>
    </source>
</evidence>
<dbReference type="EMBL" id="AFYH01252166">
    <property type="status" value="NOT_ANNOTATED_CDS"/>
    <property type="molecule type" value="Genomic_DNA"/>
</dbReference>
<evidence type="ECO:0000256" key="4">
    <source>
        <dbReference type="ARBA" id="ARBA00022705"/>
    </source>
</evidence>
<feature type="compositionally biased region" description="Polar residues" evidence="12">
    <location>
        <begin position="93"/>
        <end position="102"/>
    </location>
</feature>
<keyword evidence="9" id="KW-0175">Coiled coil</keyword>
<evidence type="ECO:0000256" key="10">
    <source>
        <dbReference type="ARBA" id="ARBA00023125"/>
    </source>
</evidence>
<dbReference type="PANTHER" id="PTHR13454:SF11">
    <property type="entry name" value="PROTEIN MCM10 HOMOLOG"/>
    <property type="match status" value="1"/>
</dbReference>
<comment type="similarity">
    <text evidence="2">Belongs to the MCM10 family.</text>
</comment>
<gene>
    <name evidence="14" type="primary">MCM10</name>
</gene>
<feature type="compositionally biased region" description="Low complexity" evidence="12">
    <location>
        <begin position="211"/>
        <end position="226"/>
    </location>
</feature>
<feature type="region of interest" description="Disordered" evidence="12">
    <location>
        <begin position="19"/>
        <end position="69"/>
    </location>
</feature>
<dbReference type="EMBL" id="AFYH01252164">
    <property type="status" value="NOT_ANNOTATED_CDS"/>
    <property type="molecule type" value="Genomic_DNA"/>
</dbReference>
<evidence type="ECO:0000256" key="8">
    <source>
        <dbReference type="ARBA" id="ARBA00022833"/>
    </source>
</evidence>
<dbReference type="Pfam" id="PF09329">
    <property type="entry name" value="zf-primase"/>
    <property type="match status" value="1"/>
</dbReference>
<dbReference type="OMA" id="YKMPCKA"/>
<dbReference type="GO" id="GO:0003697">
    <property type="term" value="F:single-stranded DNA binding"/>
    <property type="evidence" value="ECO:0007669"/>
    <property type="project" value="InterPro"/>
</dbReference>
<dbReference type="Ensembl" id="ENSLACT00000001808.1">
    <property type="protein sequence ID" value="ENSLACP00000001795.1"/>
    <property type="gene ID" value="ENSLACG00000001602.1"/>
</dbReference>
<evidence type="ECO:0000256" key="1">
    <source>
        <dbReference type="ARBA" id="ARBA00004123"/>
    </source>
</evidence>
<proteinExistence type="inferred from homology"/>
<evidence type="ECO:0000313" key="14">
    <source>
        <dbReference type="Ensembl" id="ENSLACP00000001795.1"/>
    </source>
</evidence>
<dbReference type="GO" id="GO:0003688">
    <property type="term" value="F:DNA replication origin binding"/>
    <property type="evidence" value="ECO:0007669"/>
    <property type="project" value="TreeGrafter"/>
</dbReference>
<keyword evidence="10" id="KW-0238">DNA-binding</keyword>
<dbReference type="HOGENOM" id="CLU_014680_0_0_1"/>
<dbReference type="GeneTree" id="ENSGT00390000007134"/>
<dbReference type="FunFam" id="2.40.50.140:FF:000167">
    <property type="entry name" value="Minichromosome maintenance 10 replication initiation factor"/>
    <property type="match status" value="1"/>
</dbReference>
<dbReference type="AlphaFoldDB" id="H2ZWM4"/>
<dbReference type="Gene3D" id="1.20.5.420">
    <property type="entry name" value="Immunoglobulin FC, subunit C"/>
    <property type="match status" value="1"/>
</dbReference>
<dbReference type="STRING" id="7897.ENSLACP00000001795"/>
<dbReference type="GO" id="GO:0008270">
    <property type="term" value="F:zinc ion binding"/>
    <property type="evidence" value="ECO:0007669"/>
    <property type="project" value="UniProtKB-KW"/>
</dbReference>
<dbReference type="EMBL" id="AFYH01252167">
    <property type="status" value="NOT_ANNOTATED_CDS"/>
    <property type="molecule type" value="Genomic_DNA"/>
</dbReference>
<organism evidence="14 15">
    <name type="scientific">Latimeria chalumnae</name>
    <name type="common">Coelacanth</name>
    <dbReference type="NCBI Taxonomy" id="7897"/>
    <lineage>
        <taxon>Eukaryota</taxon>
        <taxon>Metazoa</taxon>
        <taxon>Chordata</taxon>
        <taxon>Craniata</taxon>
        <taxon>Vertebrata</taxon>
        <taxon>Euteleostomi</taxon>
        <taxon>Coelacanthiformes</taxon>
        <taxon>Coelacanthidae</taxon>
        <taxon>Latimeria</taxon>
    </lineage>
</organism>
<evidence type="ECO:0000256" key="7">
    <source>
        <dbReference type="ARBA" id="ARBA00022771"/>
    </source>
</evidence>
<evidence type="ECO:0000256" key="2">
    <source>
        <dbReference type="ARBA" id="ARBA00009679"/>
    </source>
</evidence>
<dbReference type="Gene3D" id="2.40.50.140">
    <property type="entry name" value="Nucleic acid-binding proteins"/>
    <property type="match status" value="1"/>
</dbReference>
<dbReference type="InterPro" id="IPR015411">
    <property type="entry name" value="Rep_factor_Mcm10_C"/>
</dbReference>
<name>H2ZWM4_LATCH</name>
<dbReference type="PANTHER" id="PTHR13454">
    <property type="entry name" value="PROTEIN MCM10 HOMOLOG"/>
    <property type="match status" value="1"/>
</dbReference>
<reference evidence="14" key="3">
    <citation type="submission" date="2025-09" db="UniProtKB">
        <authorList>
            <consortium name="Ensembl"/>
        </authorList>
    </citation>
    <scope>IDENTIFICATION</scope>
</reference>
<feature type="compositionally biased region" description="Low complexity" evidence="12">
    <location>
        <begin position="123"/>
        <end position="137"/>
    </location>
</feature>
<reference evidence="15" key="1">
    <citation type="submission" date="2011-08" db="EMBL/GenBank/DDBJ databases">
        <title>The draft genome of Latimeria chalumnae.</title>
        <authorList>
            <person name="Di Palma F."/>
            <person name="Alfoldi J."/>
            <person name="Johnson J."/>
            <person name="Berlin A."/>
            <person name="Gnerre S."/>
            <person name="Jaffe D."/>
            <person name="MacCallum I."/>
            <person name="Young S."/>
            <person name="Walker B.J."/>
            <person name="Lander E."/>
            <person name="Lindblad-Toh K."/>
        </authorList>
    </citation>
    <scope>NUCLEOTIDE SEQUENCE [LARGE SCALE GENOMIC DNA]</scope>
    <source>
        <strain evidence="15">Wild caught</strain>
    </source>
</reference>
<reference evidence="14" key="2">
    <citation type="submission" date="2025-08" db="UniProtKB">
        <authorList>
            <consortium name="Ensembl"/>
        </authorList>
    </citation>
    <scope>IDENTIFICATION</scope>
</reference>
<dbReference type="eggNOG" id="KOG3056">
    <property type="taxonomic scope" value="Eukaryota"/>
</dbReference>
<dbReference type="InterPro" id="IPR012340">
    <property type="entry name" value="NA-bd_OB-fold"/>
</dbReference>
<accession>H2ZWM4</accession>
<dbReference type="Pfam" id="PF09332">
    <property type="entry name" value="Mcm10"/>
    <property type="match status" value="1"/>
</dbReference>
<dbReference type="EMBL" id="AFYH01252168">
    <property type="status" value="NOT_ANNOTATED_CDS"/>
    <property type="molecule type" value="Genomic_DNA"/>
</dbReference>
<dbReference type="InterPro" id="IPR015408">
    <property type="entry name" value="Znf_Mcm10/DnaG"/>
</dbReference>
<sequence length="878" mass="98251">ERSDDLELLASLLEENEAVELGSKGVEDSTMPEEADEFNDLFDADDDDDEEGGLLMDDGGGDQDDSFEMQGDDVHALFGDVDDIEEDEEEKYTSANMSLPQNSEKEMEKSTQDLEEELRKMQEQMQKLQEQLQMAAAGQKVVTSTTQRSPESRKSISTSLKEKEPRKLYESPAFSSQLTSPGLVKVSQRVAHKPKSSKTENKSPPQKFLEKNPPSSLPLQPSNKPNAPQASTVRNTGIPGGSRAPDQDVTVEKFSGLRLRRPRVSSMEMERKMTGRKLIRLSQLQDRLSRDKLEETDWVTFAVLIKKITPQSSNSGKTFSIWRLNDLRNLEVCISLFLFGDVHQEHWKTDQGTVIGLLNASFMKPKEGSDEVCLSVDHPQKILLMGEALDMGNCKARKKNGDPCTQIVNLNDCEYCQYHVKAQYKKLSSKRADLQSTFSGRAPAKIRGRGTGLKERLCQQGFYYGGVSSAAYAASVASAAAPKKPVQTTLSNLVIKGTDAIVKETQQKIAMSRNGTMRCTNEFKELLDMPSPGALNLKKHFGKAGAQKAVRRGRPAFQSISASELLKQQKQQMLEVRKKRAEDIQKRFLQNTGKPGNHAACPGPSSLLSPKAAAEFPKEQKTVATPQTPKLGRGFSEGEEVLFFDVSRATPKLSSLAEAKKLAAINKLRAKSGMISKEDPNNVKRKRDDSSAVVAKVNNRVEKSLESSSQAANEDEPTLKRRREQLAYLESEEFQKILNAKSKHVGAVKEAEIEIQEQYFDPLVKKEQMEEKMRNIREVKCRVVTCKTCNYTHFKPLDTCVSENHDFHWYDGVKRFFKCKCGNRAMSLDRLPHKHCSNCGLFQWERDGMLKEKAGPKIGGELLLTRGEEHAKFINSLK</sequence>
<keyword evidence="5" id="KW-0479">Metal-binding</keyword>
<protein>
    <recommendedName>
        <fullName evidence="3">Protein MCM10 homolog</fullName>
    </recommendedName>
</protein>
<dbReference type="Pfam" id="PF24863">
    <property type="entry name" value="zf-CCCH_Mcm10"/>
    <property type="match status" value="1"/>
</dbReference>
<evidence type="ECO:0000259" key="13">
    <source>
        <dbReference type="SMART" id="SM01280"/>
    </source>
</evidence>
<evidence type="ECO:0000313" key="15">
    <source>
        <dbReference type="Proteomes" id="UP000008672"/>
    </source>
</evidence>
<evidence type="ECO:0000256" key="9">
    <source>
        <dbReference type="ARBA" id="ARBA00023054"/>
    </source>
</evidence>
<keyword evidence="11" id="KW-0539">Nucleus</keyword>
<dbReference type="SMART" id="SM01280">
    <property type="entry name" value="Mcm10"/>
    <property type="match status" value="1"/>
</dbReference>
<evidence type="ECO:0000256" key="6">
    <source>
        <dbReference type="ARBA" id="ARBA00022763"/>
    </source>
</evidence>
<keyword evidence="6" id="KW-0227">DNA damage</keyword>
<feature type="compositionally biased region" description="Basic and acidic residues" evidence="12">
    <location>
        <begin position="150"/>
        <end position="169"/>
    </location>
</feature>
<keyword evidence="15" id="KW-1185">Reference proteome</keyword>
<dbReference type="GO" id="GO:0043596">
    <property type="term" value="C:nuclear replication fork"/>
    <property type="evidence" value="ECO:0007669"/>
    <property type="project" value="TreeGrafter"/>
</dbReference>
<keyword evidence="4" id="KW-0235">DNA replication</keyword>
<evidence type="ECO:0000256" key="11">
    <source>
        <dbReference type="ARBA" id="ARBA00023242"/>
    </source>
</evidence>
<feature type="domain" description="Replication factor Mcm10 C-terminal" evidence="13">
    <location>
        <begin position="527"/>
        <end position="876"/>
    </location>
</feature>